<dbReference type="GO" id="GO:0005737">
    <property type="term" value="C:cytoplasm"/>
    <property type="evidence" value="ECO:0007669"/>
    <property type="project" value="UniProtKB-SubCell"/>
</dbReference>
<organism evidence="3 4">
    <name type="scientific">Pyronema omphalodes (strain CBS 100304)</name>
    <name type="common">Pyronema confluens</name>
    <dbReference type="NCBI Taxonomy" id="1076935"/>
    <lineage>
        <taxon>Eukaryota</taxon>
        <taxon>Fungi</taxon>
        <taxon>Dikarya</taxon>
        <taxon>Ascomycota</taxon>
        <taxon>Pezizomycotina</taxon>
        <taxon>Pezizomycetes</taxon>
        <taxon>Pezizales</taxon>
        <taxon>Pyronemataceae</taxon>
        <taxon>Pyronema</taxon>
    </lineage>
</organism>
<dbReference type="GO" id="GO:0006913">
    <property type="term" value="P:nucleocytoplasmic transport"/>
    <property type="evidence" value="ECO:0007669"/>
    <property type="project" value="UniProtKB-UniRule"/>
</dbReference>
<dbReference type="Pfam" id="PF02136">
    <property type="entry name" value="NTF2"/>
    <property type="match status" value="1"/>
</dbReference>
<dbReference type="InterPro" id="IPR032710">
    <property type="entry name" value="NTF2-like_dom_sf"/>
</dbReference>
<dbReference type="GO" id="GO:0005634">
    <property type="term" value="C:nucleus"/>
    <property type="evidence" value="ECO:0007669"/>
    <property type="project" value="UniProtKB-SubCell"/>
</dbReference>
<feature type="domain" description="NTF2" evidence="2">
    <location>
        <begin position="6"/>
        <end position="121"/>
    </location>
</feature>
<evidence type="ECO:0000313" key="3">
    <source>
        <dbReference type="EMBL" id="CCX30668.1"/>
    </source>
</evidence>
<dbReference type="InterPro" id="IPR002075">
    <property type="entry name" value="NTF2_dom"/>
</dbReference>
<dbReference type="EMBL" id="HF935464">
    <property type="protein sequence ID" value="CCX30668.1"/>
    <property type="molecule type" value="Genomic_DNA"/>
</dbReference>
<reference evidence="3 4" key="1">
    <citation type="journal article" date="2013" name="PLoS Genet.">
        <title>The genome and development-dependent transcriptomes of Pyronema confluens: a window into fungal evolution.</title>
        <authorList>
            <person name="Traeger S."/>
            <person name="Altegoer F."/>
            <person name="Freitag M."/>
            <person name="Gabaldon T."/>
            <person name="Kempken F."/>
            <person name="Kumar A."/>
            <person name="Marcet-Houben M."/>
            <person name="Poggeler S."/>
            <person name="Stajich J.E."/>
            <person name="Nowrousian M."/>
        </authorList>
    </citation>
    <scope>NUCLEOTIDE SEQUENCE [LARGE SCALE GENOMIC DNA]</scope>
    <source>
        <strain evidence="4">CBS 100304</strain>
        <tissue evidence="3">Vegetative mycelium</tissue>
    </source>
</reference>
<evidence type="ECO:0000313" key="4">
    <source>
        <dbReference type="Proteomes" id="UP000018144"/>
    </source>
</evidence>
<sequence length="126" mass="14497">MDIDAFAKSFIEMFYTQYVFTETMEPRKGLGMFYRSNSTIAFEGQKFTGVEDIIEKYCNLPLMKFQPVTHDVQQTTGGGVMIAIVGGLMFEGNEHPQSFMHTFYLLPDGGQWYISNEVFRFIYPIA</sequence>
<evidence type="ECO:0000256" key="1">
    <source>
        <dbReference type="RuleBase" id="RU369002"/>
    </source>
</evidence>
<dbReference type="PROSITE" id="PS50177">
    <property type="entry name" value="NTF2_DOMAIN"/>
    <property type="match status" value="1"/>
</dbReference>
<dbReference type="InterPro" id="IPR045875">
    <property type="entry name" value="NTF2"/>
</dbReference>
<dbReference type="OMA" id="HIKFSQM"/>
<dbReference type="eggNOG" id="KOG2104">
    <property type="taxonomic scope" value="Eukaryota"/>
</dbReference>
<keyword evidence="1" id="KW-0813">Transport</keyword>
<comment type="function">
    <text evidence="1">Has a role in nuclear-cytoplasmic transport of proteins and mRNAs.</text>
</comment>
<dbReference type="AlphaFoldDB" id="U4LFJ6"/>
<dbReference type="SUPFAM" id="SSF54427">
    <property type="entry name" value="NTF2-like"/>
    <property type="match status" value="1"/>
</dbReference>
<dbReference type="Proteomes" id="UP000018144">
    <property type="component" value="Unassembled WGS sequence"/>
</dbReference>
<dbReference type="GO" id="GO:0051028">
    <property type="term" value="P:mRNA transport"/>
    <property type="evidence" value="ECO:0007669"/>
    <property type="project" value="UniProtKB-UniRule"/>
</dbReference>
<keyword evidence="1" id="KW-0539">Nucleus</keyword>
<accession>U4LFJ6</accession>
<dbReference type="PANTHER" id="PTHR12612">
    <property type="entry name" value="NUCLEAR TRANSPORT FACTOR 2"/>
    <property type="match status" value="1"/>
</dbReference>
<dbReference type="STRING" id="1076935.U4LFJ6"/>
<keyword evidence="1" id="KW-0963">Cytoplasm</keyword>
<dbReference type="InterPro" id="IPR018222">
    <property type="entry name" value="Nuclear_transport_factor_2_euk"/>
</dbReference>
<proteinExistence type="predicted"/>
<dbReference type="GO" id="GO:0015031">
    <property type="term" value="P:protein transport"/>
    <property type="evidence" value="ECO:0007669"/>
    <property type="project" value="UniProtKB-KW"/>
</dbReference>
<keyword evidence="4" id="KW-1185">Reference proteome</keyword>
<comment type="subcellular location">
    <subcellularLocation>
        <location evidence="1">Cytoplasm</location>
    </subcellularLocation>
    <subcellularLocation>
        <location evidence="1">Nucleus</location>
    </subcellularLocation>
</comment>
<evidence type="ECO:0000259" key="2">
    <source>
        <dbReference type="PROSITE" id="PS50177"/>
    </source>
</evidence>
<dbReference type="CDD" id="cd00780">
    <property type="entry name" value="NTF2"/>
    <property type="match status" value="1"/>
</dbReference>
<protein>
    <recommendedName>
        <fullName evidence="1">Nuclear transport factor 2</fullName>
        <shortName evidence="1">NTF-2</shortName>
    </recommendedName>
</protein>
<gene>
    <name evidence="3" type="ORF">PCON_09007</name>
</gene>
<dbReference type="Gene3D" id="3.10.450.50">
    <property type="match status" value="1"/>
</dbReference>
<name>U4LFJ6_PYROM</name>
<dbReference type="OrthoDB" id="6507044at2759"/>
<keyword evidence="1" id="KW-0653">Protein transport</keyword>